<feature type="compositionally biased region" description="Polar residues" evidence="1">
    <location>
        <begin position="706"/>
        <end position="716"/>
    </location>
</feature>
<dbReference type="GO" id="GO:0005768">
    <property type="term" value="C:endosome"/>
    <property type="evidence" value="ECO:0007669"/>
    <property type="project" value="TreeGrafter"/>
</dbReference>
<dbReference type="GO" id="GO:0006897">
    <property type="term" value="P:endocytosis"/>
    <property type="evidence" value="ECO:0007669"/>
    <property type="project" value="TreeGrafter"/>
</dbReference>
<dbReference type="Pfam" id="PF01417">
    <property type="entry name" value="ENTH"/>
    <property type="match status" value="1"/>
</dbReference>
<evidence type="ECO:0000256" key="1">
    <source>
        <dbReference type="SAM" id="MobiDB-lite"/>
    </source>
</evidence>
<dbReference type="Proteomes" id="UP000244811">
    <property type="component" value="Chromosome 1"/>
</dbReference>
<feature type="domain" description="ENTH" evidence="2">
    <location>
        <begin position="24"/>
        <end position="149"/>
    </location>
</feature>
<protein>
    <recommendedName>
        <fullName evidence="2">ENTH domain-containing protein</fullName>
    </recommendedName>
</protein>
<feature type="compositionally biased region" description="Basic and acidic residues" evidence="1">
    <location>
        <begin position="429"/>
        <end position="445"/>
    </location>
</feature>
<dbReference type="SUPFAM" id="SSF48464">
    <property type="entry name" value="ENTH/VHS domain"/>
    <property type="match status" value="1"/>
</dbReference>
<evidence type="ECO:0000313" key="3">
    <source>
        <dbReference type="EMBL" id="UKK00410.2"/>
    </source>
</evidence>
<feature type="compositionally biased region" description="Basic and acidic residues" evidence="1">
    <location>
        <begin position="532"/>
        <end position="551"/>
    </location>
</feature>
<dbReference type="PANTHER" id="PTHR12276:SF45">
    <property type="entry name" value="CLATHRIN INTERACTOR 1"/>
    <property type="match status" value="1"/>
</dbReference>
<dbReference type="Gene3D" id="1.25.40.90">
    <property type="match status" value="1"/>
</dbReference>
<dbReference type="CDD" id="cd03571">
    <property type="entry name" value="ENTH"/>
    <property type="match status" value="1"/>
</dbReference>
<sequence length="716" mass="79742">MRAIKNKLEAFGSSNQHVRLMTSNELDKCLREALYSETVGCSDSILFDISQATYHDSFFDRIMKAAWNCVGSRASKIRRIQKGLNLLNYLAINGSERCISDIIGHIDVLHSLPKLKFGKNNTELSMLVIEKASQLSALVLDSKTLQDKRKYAASIRDRFVSVGSTNGFVETDVLHKPVFVLDKTKNIPQEVAGPNGIPLGFGGLHGTYGMHSRAASRLAMNQMMIKNPGRKFLSRIFRNSLKVSDNPHNMGLFGNQQASFADYQVTGANLGYGMGGYGDLSTSVNRLGTPNHSNNLNFGGAGYGNASNNFLSGSYTGRNSYNGLVGSNVSNFSTHEDEFNAFPVVNNTNDSYYKHSFAGARSAKGHKGSAKLGANKVPRAPSHNGSKSEDSSFKYHTSTDSDSSYSSSGSSSTDSESSYGSRFRRTHHRYEDRHDGRGLSADHRGRSSKSTRHRGDYNRRHGYSESSGSSAYSSSESEYESSEYYEPGDRHYRGHHHHNHHGHLNNGSYSGYYAPLPPSAPGHYYGSRYYSPEESRHLHSPNERPDFEHAPHGRPYSAQRRSANPRFSGNGYSTAGRGYSTVDSAAPRHNRNYHQHSDDYQGYQDRQDYVVGSRPRPGPVDSKYPHSGQDRRPSGAKYSHDPNYSNDAKYVRDSKYSNDKYANDRYDSDDKYVSERFDKHAYPDRSLPKSSIRDTFIAPGPVAPSYSRQQNPFTRA</sequence>
<dbReference type="GO" id="GO:0030125">
    <property type="term" value="C:clathrin vesicle coat"/>
    <property type="evidence" value="ECO:0007669"/>
    <property type="project" value="TreeGrafter"/>
</dbReference>
<feature type="region of interest" description="Disordered" evidence="1">
    <location>
        <begin position="363"/>
        <end position="503"/>
    </location>
</feature>
<organism evidence="3 4">
    <name type="scientific">Theileria orientalis</name>
    <dbReference type="NCBI Taxonomy" id="68886"/>
    <lineage>
        <taxon>Eukaryota</taxon>
        <taxon>Sar</taxon>
        <taxon>Alveolata</taxon>
        <taxon>Apicomplexa</taxon>
        <taxon>Aconoidasida</taxon>
        <taxon>Piroplasmida</taxon>
        <taxon>Theileriidae</taxon>
        <taxon>Theileria</taxon>
    </lineage>
</organism>
<gene>
    <name evidence="3" type="ORF">MACK_000482</name>
</gene>
<dbReference type="EMBL" id="CP056069">
    <property type="protein sequence ID" value="UKK00410.2"/>
    <property type="molecule type" value="Genomic_DNA"/>
</dbReference>
<reference evidence="3" key="1">
    <citation type="submission" date="2022-07" db="EMBL/GenBank/DDBJ databases">
        <title>Evaluation of T. orientalis genome assembly methods using nanopore sequencing and analysis of variation between genomes.</title>
        <authorList>
            <person name="Yam J."/>
            <person name="Micallef M.L."/>
            <person name="Liu M."/>
            <person name="Djordjevic S.P."/>
            <person name="Bogema D.R."/>
            <person name="Jenkins C."/>
        </authorList>
    </citation>
    <scope>NUCLEOTIDE SEQUENCE</scope>
    <source>
        <strain evidence="3">Goon Nure</strain>
    </source>
</reference>
<feature type="compositionally biased region" description="Basic and acidic residues" evidence="1">
    <location>
        <begin position="386"/>
        <end position="399"/>
    </location>
</feature>
<feature type="compositionally biased region" description="Basic and acidic residues" evidence="1">
    <location>
        <begin position="649"/>
        <end position="687"/>
    </location>
</feature>
<dbReference type="InterPro" id="IPR013809">
    <property type="entry name" value="ENTH"/>
</dbReference>
<feature type="region of interest" description="Disordered" evidence="1">
    <location>
        <begin position="532"/>
        <end position="716"/>
    </location>
</feature>
<feature type="compositionally biased region" description="Basic residues" evidence="1">
    <location>
        <begin position="492"/>
        <end position="503"/>
    </location>
</feature>
<feature type="compositionally biased region" description="Polar residues" evidence="1">
    <location>
        <begin position="559"/>
        <end position="573"/>
    </location>
</feature>
<feature type="compositionally biased region" description="Low complexity" evidence="1">
    <location>
        <begin position="400"/>
        <end position="421"/>
    </location>
</feature>
<name>A0A976QT80_THEOR</name>
<feature type="compositionally biased region" description="Low complexity" evidence="1">
    <location>
        <begin position="464"/>
        <end position="476"/>
    </location>
</feature>
<evidence type="ECO:0000259" key="2">
    <source>
        <dbReference type="SMART" id="SM00273"/>
    </source>
</evidence>
<dbReference type="GO" id="GO:0005886">
    <property type="term" value="C:plasma membrane"/>
    <property type="evidence" value="ECO:0007669"/>
    <property type="project" value="TreeGrafter"/>
</dbReference>
<dbReference type="GO" id="GO:0005543">
    <property type="term" value="F:phospholipid binding"/>
    <property type="evidence" value="ECO:0007669"/>
    <property type="project" value="TreeGrafter"/>
</dbReference>
<dbReference type="GO" id="GO:0030276">
    <property type="term" value="F:clathrin binding"/>
    <property type="evidence" value="ECO:0007669"/>
    <property type="project" value="TreeGrafter"/>
</dbReference>
<accession>A0A976QT80</accession>
<proteinExistence type="predicted"/>
<dbReference type="AlphaFoldDB" id="A0A976QT80"/>
<feature type="compositionally biased region" description="Basic and acidic residues" evidence="1">
    <location>
        <begin position="453"/>
        <end position="463"/>
    </location>
</feature>
<dbReference type="SMART" id="SM00273">
    <property type="entry name" value="ENTH"/>
    <property type="match status" value="1"/>
</dbReference>
<evidence type="ECO:0000313" key="4">
    <source>
        <dbReference type="Proteomes" id="UP000244811"/>
    </source>
</evidence>
<dbReference type="InterPro" id="IPR008942">
    <property type="entry name" value="ENTH_VHS"/>
</dbReference>
<dbReference type="PANTHER" id="PTHR12276">
    <property type="entry name" value="EPSIN/ENT-RELATED"/>
    <property type="match status" value="1"/>
</dbReference>